<organism evidence="7 8">
    <name type="scientific">Macrosiphum euphorbiae</name>
    <name type="common">potato aphid</name>
    <dbReference type="NCBI Taxonomy" id="13131"/>
    <lineage>
        <taxon>Eukaryota</taxon>
        <taxon>Metazoa</taxon>
        <taxon>Ecdysozoa</taxon>
        <taxon>Arthropoda</taxon>
        <taxon>Hexapoda</taxon>
        <taxon>Insecta</taxon>
        <taxon>Pterygota</taxon>
        <taxon>Neoptera</taxon>
        <taxon>Paraneoptera</taxon>
        <taxon>Hemiptera</taxon>
        <taxon>Sternorrhyncha</taxon>
        <taxon>Aphidomorpha</taxon>
        <taxon>Aphidoidea</taxon>
        <taxon>Aphididae</taxon>
        <taxon>Macrosiphini</taxon>
        <taxon>Macrosiphum</taxon>
    </lineage>
</organism>
<dbReference type="PANTHER" id="PTHR11559">
    <property type="entry name" value="CARBOXYLESTERASE"/>
    <property type="match status" value="1"/>
</dbReference>
<comment type="similarity">
    <text evidence="1 5">Belongs to the type-B carboxylesterase/lipase family.</text>
</comment>
<gene>
    <name evidence="7" type="ORF">MEUPH1_LOCUS4476</name>
</gene>
<comment type="caution">
    <text evidence="7">The sequence shown here is derived from an EMBL/GenBank/DDBJ whole genome shotgun (WGS) entry which is preliminary data.</text>
</comment>
<dbReference type="GO" id="GO:0052689">
    <property type="term" value="F:carboxylic ester hydrolase activity"/>
    <property type="evidence" value="ECO:0007669"/>
    <property type="project" value="UniProtKB-KW"/>
</dbReference>
<dbReference type="EMBL" id="CARXXK010000001">
    <property type="protein sequence ID" value="CAI6347719.1"/>
    <property type="molecule type" value="Genomic_DNA"/>
</dbReference>
<dbReference type="InterPro" id="IPR002018">
    <property type="entry name" value="CarbesteraseB"/>
</dbReference>
<keyword evidence="2" id="KW-0719">Serine esterase</keyword>
<dbReference type="InterPro" id="IPR050309">
    <property type="entry name" value="Type-B_Carboxylest/Lipase"/>
</dbReference>
<dbReference type="PROSITE" id="PS00941">
    <property type="entry name" value="CARBOXYLESTERASE_B_2"/>
    <property type="match status" value="1"/>
</dbReference>
<keyword evidence="4" id="KW-0325">Glycoprotein</keyword>
<evidence type="ECO:0000256" key="4">
    <source>
        <dbReference type="ARBA" id="ARBA00023180"/>
    </source>
</evidence>
<dbReference type="AlphaFoldDB" id="A0AAV0VVW6"/>
<dbReference type="EC" id="3.1.1.-" evidence="5"/>
<dbReference type="PROSITE" id="PS00122">
    <property type="entry name" value="CARBOXYLESTERASE_B_1"/>
    <property type="match status" value="1"/>
</dbReference>
<evidence type="ECO:0000313" key="7">
    <source>
        <dbReference type="EMBL" id="CAI6347719.1"/>
    </source>
</evidence>
<dbReference type="Pfam" id="PF00135">
    <property type="entry name" value="COesterase"/>
    <property type="match status" value="1"/>
</dbReference>
<dbReference type="Proteomes" id="UP001160148">
    <property type="component" value="Unassembled WGS sequence"/>
</dbReference>
<evidence type="ECO:0000256" key="3">
    <source>
        <dbReference type="ARBA" id="ARBA00022801"/>
    </source>
</evidence>
<dbReference type="InterPro" id="IPR019826">
    <property type="entry name" value="Carboxylesterase_B_AS"/>
</dbReference>
<dbReference type="Gene3D" id="3.40.50.1820">
    <property type="entry name" value="alpha/beta hydrolase"/>
    <property type="match status" value="1"/>
</dbReference>
<dbReference type="InterPro" id="IPR019819">
    <property type="entry name" value="Carboxylesterase_B_CS"/>
</dbReference>
<feature type="domain" description="Carboxylesterase type B" evidence="6">
    <location>
        <begin position="33"/>
        <end position="543"/>
    </location>
</feature>
<dbReference type="SUPFAM" id="SSF53474">
    <property type="entry name" value="alpha/beta-Hydrolases"/>
    <property type="match status" value="1"/>
</dbReference>
<evidence type="ECO:0000256" key="1">
    <source>
        <dbReference type="ARBA" id="ARBA00005964"/>
    </source>
</evidence>
<evidence type="ECO:0000256" key="2">
    <source>
        <dbReference type="ARBA" id="ARBA00022487"/>
    </source>
</evidence>
<keyword evidence="3 5" id="KW-0378">Hydrolase</keyword>
<accession>A0AAV0VVW6</accession>
<evidence type="ECO:0000256" key="5">
    <source>
        <dbReference type="RuleBase" id="RU361235"/>
    </source>
</evidence>
<proteinExistence type="inferred from homology"/>
<protein>
    <recommendedName>
        <fullName evidence="5">Carboxylic ester hydrolase</fullName>
        <ecNumber evidence="5">3.1.1.-</ecNumber>
    </recommendedName>
</protein>
<evidence type="ECO:0000259" key="6">
    <source>
        <dbReference type="Pfam" id="PF00135"/>
    </source>
</evidence>
<sequence>MCFSRTWTSNQVRGKLVYALIILFLSSAFCQVEVKITKGILNGRVLKSRNERPYYSFTGIPYAKPPVGELRFEAPEPADPWHGTLDATKHSNACVQKYETNSSEDCLYLNVYTPSTDGNFPVMFWIHGGAFYLGHSSPDMFGPEYFMDSNVVLVSANFRLGVLGFLSTEDDVIPGNYGMKDQVAALRWVQENIVKFGGDPGKVTIFGGSSGGASTGYHMLSPMSKGLFHKAILQSGTPLCRWSTSLPGVARDRSEIISRIAGCVGNSSSKNILKCLKTLPESFFSDVYDKLREWHSYPTVLFSPVVEQCDNGQEAFLCRHQLNEFKQESFVPAIIGLNSAEGGMIVASLYNDTSLRYPEFYTDFNRLLSIILSHQHFTLDLGEIGEKVLGKYFPSGKIGDHSHLKTVEMITDGRYLHGILDMALKLESPVYFYLYDYQNEFSFNTLYGKCNKKLGITHGDELTSLFKSDTINPKKMNSRDTGVSKLMVDVWTKFATAESPTIDGTVNGPSWPTFNSQSQSILHIHSDHPDIIQNPFEEKYTFWNNLPLLSNFKNVISKNKFPPDHMKNEL</sequence>
<name>A0AAV0VVW6_9HEMI</name>
<evidence type="ECO:0000313" key="8">
    <source>
        <dbReference type="Proteomes" id="UP001160148"/>
    </source>
</evidence>
<reference evidence="7 8" key="1">
    <citation type="submission" date="2023-01" db="EMBL/GenBank/DDBJ databases">
        <authorList>
            <person name="Whitehead M."/>
        </authorList>
    </citation>
    <scope>NUCLEOTIDE SEQUENCE [LARGE SCALE GENOMIC DNA]</scope>
</reference>
<keyword evidence="8" id="KW-1185">Reference proteome</keyword>
<dbReference type="InterPro" id="IPR029058">
    <property type="entry name" value="AB_hydrolase_fold"/>
</dbReference>